<protein>
    <submittedName>
        <fullName evidence="2">Putative sulfonate/nitrate transport system substrate-binding protein</fullName>
    </submittedName>
</protein>
<dbReference type="EMBL" id="FMJD01000008">
    <property type="protein sequence ID" value="SCM76204.1"/>
    <property type="molecule type" value="Genomic_DNA"/>
</dbReference>
<dbReference type="PANTHER" id="PTHR30024:SF46">
    <property type="entry name" value="ABC TRANSPORTER, SUBSTRATE-BINDING LIPOPROTEIN"/>
    <property type="match status" value="1"/>
</dbReference>
<feature type="chain" id="PRO_5012419891" evidence="1">
    <location>
        <begin position="31"/>
        <end position="331"/>
    </location>
</feature>
<accession>A0A212LF58</accession>
<feature type="signal peptide" evidence="1">
    <location>
        <begin position="1"/>
        <end position="30"/>
    </location>
</feature>
<gene>
    <name evidence="2" type="primary">ssuA</name>
    <name evidence="2" type="ORF">KL86PLE_40009</name>
</gene>
<proteinExistence type="predicted"/>
<sequence length="331" mass="34134">MPSFQTLRRALLRAALAGSAALVLARPSHARASLSELALYGPPAGPSVTLAHAVATNKFASLAETATMTAWRNPDELRAGLTSGTIQLSVVPVQAAANIYSRGFPIRLANVMTNGLLYVASGDAAIAGIPDLAGRSVAVPFRGDTPEILFGRLLAHHGLNPETDLRITYTGSPVEAMQFLLAGRVEAALTAEPSTTAAVLQGRQAGKDIRRVIDLQQAWGAMTGAAPVVPQAGLVIVKGFLDEHGEAVPAILAALETATAEVLADPVAAAAHATDALGMPAPLLAASIPHSNLVARPASEARGDVERMLTAMAGDNMGRIGGKLPDDAFYL</sequence>
<name>A0A212LF58_9HYPH</name>
<dbReference type="AlphaFoldDB" id="A0A212LF58"/>
<evidence type="ECO:0000256" key="1">
    <source>
        <dbReference type="SAM" id="SignalP"/>
    </source>
</evidence>
<evidence type="ECO:0000313" key="2">
    <source>
        <dbReference type="EMBL" id="SCM76204.1"/>
    </source>
</evidence>
<dbReference type="RefSeq" id="WP_288196436.1">
    <property type="nucleotide sequence ID" value="NZ_LT608334.1"/>
</dbReference>
<dbReference type="PIRSF" id="PIRSF027386">
    <property type="entry name" value="UCP027386_ABC_sbc_TM0202"/>
    <property type="match status" value="1"/>
</dbReference>
<dbReference type="Pfam" id="PF13379">
    <property type="entry name" value="NMT1_2"/>
    <property type="match status" value="1"/>
</dbReference>
<keyword evidence="1" id="KW-0732">Signal</keyword>
<dbReference type="InterPro" id="IPR006311">
    <property type="entry name" value="TAT_signal"/>
</dbReference>
<dbReference type="InterPro" id="IPR027024">
    <property type="entry name" value="UCP027386_ABC_sbc_TM0202"/>
</dbReference>
<organism evidence="2">
    <name type="scientific">uncultured Pleomorphomonas sp</name>
    <dbReference type="NCBI Taxonomy" id="442121"/>
    <lineage>
        <taxon>Bacteria</taxon>
        <taxon>Pseudomonadati</taxon>
        <taxon>Pseudomonadota</taxon>
        <taxon>Alphaproteobacteria</taxon>
        <taxon>Hyphomicrobiales</taxon>
        <taxon>Pleomorphomonadaceae</taxon>
        <taxon>Pleomorphomonas</taxon>
        <taxon>environmental samples</taxon>
    </lineage>
</organism>
<reference evidence="2" key="1">
    <citation type="submission" date="2016-08" db="EMBL/GenBank/DDBJ databases">
        <authorList>
            <person name="Seilhamer J.J."/>
        </authorList>
    </citation>
    <scope>NUCLEOTIDE SEQUENCE</scope>
    <source>
        <strain evidence="2">86</strain>
    </source>
</reference>
<dbReference type="PANTHER" id="PTHR30024">
    <property type="entry name" value="ALIPHATIC SULFONATES-BINDING PROTEIN-RELATED"/>
    <property type="match status" value="1"/>
</dbReference>
<dbReference type="PROSITE" id="PS51318">
    <property type="entry name" value="TAT"/>
    <property type="match status" value="1"/>
</dbReference>
<dbReference type="Gene3D" id="3.40.190.10">
    <property type="entry name" value="Periplasmic binding protein-like II"/>
    <property type="match status" value="2"/>
</dbReference>
<dbReference type="SUPFAM" id="SSF53850">
    <property type="entry name" value="Periplasmic binding protein-like II"/>
    <property type="match status" value="1"/>
</dbReference>